<keyword evidence="7 10" id="KW-0812">Transmembrane</keyword>
<organism evidence="11 12">
    <name type="scientific">Acinetobacter guillouiae</name>
    <name type="common">Acinetobacter genomosp. 11</name>
    <dbReference type="NCBI Taxonomy" id="106649"/>
    <lineage>
        <taxon>Bacteria</taxon>
        <taxon>Pseudomonadati</taxon>
        <taxon>Pseudomonadota</taxon>
        <taxon>Gammaproteobacteria</taxon>
        <taxon>Moraxellales</taxon>
        <taxon>Moraxellaceae</taxon>
        <taxon>Acinetobacter</taxon>
    </lineage>
</organism>
<name>A0A8X8GM71_ACIGI</name>
<evidence type="ECO:0000256" key="7">
    <source>
        <dbReference type="ARBA" id="ARBA00022692"/>
    </source>
</evidence>
<comment type="subcellular location">
    <subcellularLocation>
        <location evidence="2">Cell membrane</location>
        <topology evidence="2">Multi-pass membrane protein</topology>
    </subcellularLocation>
</comment>
<evidence type="ECO:0000256" key="8">
    <source>
        <dbReference type="ARBA" id="ARBA00022989"/>
    </source>
</evidence>
<dbReference type="PANTHER" id="PTHR36122:SF2">
    <property type="entry name" value="NICOTINAMIDE RIBOSIDE TRANSPORTER PNUC"/>
    <property type="match status" value="1"/>
</dbReference>
<keyword evidence="9 10" id="KW-0472">Membrane</keyword>
<evidence type="ECO:0000256" key="4">
    <source>
        <dbReference type="ARBA" id="ARBA00017522"/>
    </source>
</evidence>
<keyword evidence="5" id="KW-0813">Transport</keyword>
<dbReference type="Pfam" id="PF04973">
    <property type="entry name" value="NMN_transporter"/>
    <property type="match status" value="1"/>
</dbReference>
<feature type="transmembrane region" description="Helical" evidence="10">
    <location>
        <begin position="128"/>
        <end position="149"/>
    </location>
</feature>
<dbReference type="AlphaFoldDB" id="A0A8X8GM71"/>
<dbReference type="PROSITE" id="PS51257">
    <property type="entry name" value="PROKAR_LIPOPROTEIN"/>
    <property type="match status" value="1"/>
</dbReference>
<keyword evidence="8 10" id="KW-1133">Transmembrane helix</keyword>
<evidence type="ECO:0000313" key="12">
    <source>
        <dbReference type="Proteomes" id="UP000887320"/>
    </source>
</evidence>
<proteinExistence type="inferred from homology"/>
<evidence type="ECO:0000256" key="10">
    <source>
        <dbReference type="SAM" id="Phobius"/>
    </source>
</evidence>
<evidence type="ECO:0000256" key="2">
    <source>
        <dbReference type="ARBA" id="ARBA00004651"/>
    </source>
</evidence>
<feature type="transmembrane region" description="Helical" evidence="10">
    <location>
        <begin position="205"/>
        <end position="224"/>
    </location>
</feature>
<evidence type="ECO:0000313" key="11">
    <source>
        <dbReference type="EMBL" id="MCF0262971.1"/>
    </source>
</evidence>
<keyword evidence="6" id="KW-1003">Cell membrane</keyword>
<accession>A0A8X8GM71</accession>
<dbReference type="PANTHER" id="PTHR36122">
    <property type="entry name" value="NICOTINAMIDE RIBOSIDE TRANSPORTER PNUC"/>
    <property type="match status" value="1"/>
</dbReference>
<reference evidence="11" key="1">
    <citation type="submission" date="2021-07" db="EMBL/GenBank/DDBJ databases">
        <authorList>
            <person name="Fernandez M."/>
            <person name="Pereira P."/>
            <person name="Torres Tejerizo G.A."/>
            <person name="Gonzalez P."/>
            <person name="Agostini E."/>
        </authorList>
    </citation>
    <scope>NUCLEOTIDE SEQUENCE</scope>
    <source>
        <strain evidence="11">SFC 500-1A</strain>
    </source>
</reference>
<comment type="caution">
    <text evidence="11">The sequence shown here is derived from an EMBL/GenBank/DDBJ whole genome shotgun (WGS) entry which is preliminary data.</text>
</comment>
<feature type="transmembrane region" description="Helical" evidence="10">
    <location>
        <begin position="181"/>
        <end position="199"/>
    </location>
</feature>
<evidence type="ECO:0000256" key="9">
    <source>
        <dbReference type="ARBA" id="ARBA00023136"/>
    </source>
</evidence>
<dbReference type="GO" id="GO:0005886">
    <property type="term" value="C:plasma membrane"/>
    <property type="evidence" value="ECO:0007669"/>
    <property type="project" value="UniProtKB-SubCell"/>
</dbReference>
<dbReference type="RefSeq" id="WP_267965690.1">
    <property type="nucleotide sequence ID" value="NZ_JAHWXT010000001.1"/>
</dbReference>
<evidence type="ECO:0000256" key="5">
    <source>
        <dbReference type="ARBA" id="ARBA00022448"/>
    </source>
</evidence>
<dbReference type="NCBIfam" id="TIGR01528">
    <property type="entry name" value="NMN_trans_PnuC"/>
    <property type="match status" value="1"/>
</dbReference>
<dbReference type="Proteomes" id="UP000887320">
    <property type="component" value="Unassembled WGS sequence"/>
</dbReference>
<comment type="similarity">
    <text evidence="3">Belongs to the nicotinamide ribonucleoside (NR) uptake permease (TC 4.B.1) family.</text>
</comment>
<sequence>MLKLFSPSLFHLLFKNWNGFEIIWLFSFIFIGCIITLVQHDTWFNFVVLLSGILCVVLAAKGNILNYSFGLFNSCAYAWICYNNGLYGEMGLNLLFFVPTALIGMLLWHKHTKEKQLQQAYTLRQAYLILIILSNIGCIAILGYLLAQIPTQNTPYIDATTNILAITATILMLLRFKEQWWFYITLNIFSILMWAIRTLDGSGDGAMMLLMWSAFLINAIYGYYNWNKLAQNHSNPSY</sequence>
<feature type="transmembrane region" description="Helical" evidence="10">
    <location>
        <begin position="43"/>
        <end position="60"/>
    </location>
</feature>
<evidence type="ECO:0000256" key="3">
    <source>
        <dbReference type="ARBA" id="ARBA00006669"/>
    </source>
</evidence>
<gene>
    <name evidence="11" type="primary">pnuC</name>
    <name evidence="11" type="ORF">KW868_00575</name>
</gene>
<dbReference type="InterPro" id="IPR006419">
    <property type="entry name" value="NMN_transpt_PnuC"/>
</dbReference>
<dbReference type="EMBL" id="JAHWXT010000001">
    <property type="protein sequence ID" value="MCF0262971.1"/>
    <property type="molecule type" value="Genomic_DNA"/>
</dbReference>
<dbReference type="GO" id="GO:0034257">
    <property type="term" value="F:nicotinamide riboside transmembrane transporter activity"/>
    <property type="evidence" value="ECO:0007669"/>
    <property type="project" value="InterPro"/>
</dbReference>
<feature type="transmembrane region" description="Helical" evidence="10">
    <location>
        <begin position="155"/>
        <end position="174"/>
    </location>
</feature>
<protein>
    <recommendedName>
        <fullName evidence="4">Nicotinamide riboside transporter PnuC</fullName>
    </recommendedName>
</protein>
<feature type="transmembrane region" description="Helical" evidence="10">
    <location>
        <begin position="91"/>
        <end position="108"/>
    </location>
</feature>
<feature type="transmembrane region" description="Helical" evidence="10">
    <location>
        <begin position="20"/>
        <end position="37"/>
    </location>
</feature>
<comment type="function">
    <text evidence="1">Required for nicotinamide riboside transport across the inner membrane.</text>
</comment>
<evidence type="ECO:0000256" key="1">
    <source>
        <dbReference type="ARBA" id="ARBA00002672"/>
    </source>
</evidence>
<evidence type="ECO:0000256" key="6">
    <source>
        <dbReference type="ARBA" id="ARBA00022475"/>
    </source>
</evidence>